<sequence length="533" mass="57528">MTAPDPLPPSRRLAASLAEPASLPRAGSAAAARLLRFAALFPAAVFLLTVLSPPLNHDVAAVLNFAERMLAGERLYAELIDVNPPLVFVLNLLPAAIGAWTPLDAVQGLLLCLLGLCALSAWLALRLARPGAGPIEAASLAVAVPLLTLIAGYDFGQREHLMAVAALPYLILAARRMEGSPPGLGLALGAAVLAALGFALKPHFLAIPGLVEALVLLRRGPSRAMRDPAPWTMATIWLLYLASLPLLFPAYLDHVLPLVWGYYLDLGGFAWWQVILTERLGTALMLLLPLTVVAARPGAGALPKVVAAAAIGAAIAAVVQHKGWSYHALPVRLLAGLLAVVLAARWLDRALPAPRAVRMAPAAAVIAAFAVGIHGFTGAEAPWRQVTWSWSRGGEVTTLLRRQAYGERLLVLSPDVFPVFPAVNYARAQSTLRTMTLWLLQGVYQTCPEGGARYRETWEMSRTEFFVYRTVAEDFSHAPPAAILVSTRPGIPVCGREFDFLEYFGRHPLFAETLRHYRPAAEIEGYRLLRRED</sequence>
<dbReference type="RefSeq" id="WP_226605310.1">
    <property type="nucleotide sequence ID" value="NZ_JAJAQI010000005.1"/>
</dbReference>
<gene>
    <name evidence="2" type="ORF">LHA35_05000</name>
</gene>
<protein>
    <submittedName>
        <fullName evidence="2">Uncharacterized protein</fullName>
    </submittedName>
</protein>
<dbReference type="EMBL" id="JAJAQI010000005">
    <property type="protein sequence ID" value="MCB4821088.1"/>
    <property type="molecule type" value="Genomic_DNA"/>
</dbReference>
<feature type="transmembrane region" description="Helical" evidence="1">
    <location>
        <begin position="189"/>
        <end position="217"/>
    </location>
</feature>
<reference evidence="2" key="1">
    <citation type="submission" date="2021-10" db="EMBL/GenBank/DDBJ databases">
        <title>Roseicella aerolatum sp. nov., isolated from aerosols of e-waste dismantling site.</title>
        <authorList>
            <person name="Qin T."/>
        </authorList>
    </citation>
    <scope>NUCLEOTIDE SEQUENCE</scope>
    <source>
        <strain evidence="2">GB24</strain>
    </source>
</reference>
<dbReference type="AlphaFoldDB" id="A0A9X1ICA3"/>
<evidence type="ECO:0000256" key="1">
    <source>
        <dbReference type="SAM" id="Phobius"/>
    </source>
</evidence>
<feature type="transmembrane region" description="Helical" evidence="1">
    <location>
        <begin position="271"/>
        <end position="294"/>
    </location>
</feature>
<feature type="transmembrane region" description="Helical" evidence="1">
    <location>
        <begin position="301"/>
        <end position="320"/>
    </location>
</feature>
<dbReference type="Proteomes" id="UP001139311">
    <property type="component" value="Unassembled WGS sequence"/>
</dbReference>
<proteinExistence type="predicted"/>
<feature type="transmembrane region" description="Helical" evidence="1">
    <location>
        <begin position="34"/>
        <end position="55"/>
    </location>
</feature>
<feature type="transmembrane region" description="Helical" evidence="1">
    <location>
        <begin position="326"/>
        <end position="347"/>
    </location>
</feature>
<feature type="transmembrane region" description="Helical" evidence="1">
    <location>
        <begin position="75"/>
        <end position="93"/>
    </location>
</feature>
<feature type="transmembrane region" description="Helical" evidence="1">
    <location>
        <begin position="105"/>
        <end position="125"/>
    </location>
</feature>
<feature type="transmembrane region" description="Helical" evidence="1">
    <location>
        <begin position="131"/>
        <end position="153"/>
    </location>
</feature>
<evidence type="ECO:0000313" key="2">
    <source>
        <dbReference type="EMBL" id="MCB4821088.1"/>
    </source>
</evidence>
<feature type="transmembrane region" description="Helical" evidence="1">
    <location>
        <begin position="229"/>
        <end position="251"/>
    </location>
</feature>
<accession>A0A9X1ICA3</accession>
<organism evidence="2 3">
    <name type="scientific">Roseicella aerolata</name>
    <dbReference type="NCBI Taxonomy" id="2883479"/>
    <lineage>
        <taxon>Bacteria</taxon>
        <taxon>Pseudomonadati</taxon>
        <taxon>Pseudomonadota</taxon>
        <taxon>Alphaproteobacteria</taxon>
        <taxon>Acetobacterales</taxon>
        <taxon>Roseomonadaceae</taxon>
        <taxon>Roseicella</taxon>
    </lineage>
</organism>
<evidence type="ECO:0000313" key="3">
    <source>
        <dbReference type="Proteomes" id="UP001139311"/>
    </source>
</evidence>
<keyword evidence="1" id="KW-0812">Transmembrane</keyword>
<keyword evidence="3" id="KW-1185">Reference proteome</keyword>
<keyword evidence="1" id="KW-0472">Membrane</keyword>
<comment type="caution">
    <text evidence="2">The sequence shown here is derived from an EMBL/GenBank/DDBJ whole genome shotgun (WGS) entry which is preliminary data.</text>
</comment>
<name>A0A9X1ICA3_9PROT</name>
<keyword evidence="1" id="KW-1133">Transmembrane helix</keyword>
<feature type="transmembrane region" description="Helical" evidence="1">
    <location>
        <begin position="359"/>
        <end position="377"/>
    </location>
</feature>